<keyword evidence="6" id="KW-0482">Metalloprotease</keyword>
<evidence type="ECO:0000256" key="1">
    <source>
        <dbReference type="ARBA" id="ARBA00010243"/>
    </source>
</evidence>
<dbReference type="AlphaFoldDB" id="A0A6V6Y0R1"/>
<dbReference type="InterPro" id="IPR001405">
    <property type="entry name" value="UPF0758"/>
</dbReference>
<comment type="similarity">
    <text evidence="1 7">Belongs to the UPF0758 family.</text>
</comment>
<dbReference type="GO" id="GO:0046872">
    <property type="term" value="F:metal ion binding"/>
    <property type="evidence" value="ECO:0007669"/>
    <property type="project" value="UniProtKB-KW"/>
</dbReference>
<name>A0A6V6Y0R1_9FIRM</name>
<dbReference type="Pfam" id="PF20582">
    <property type="entry name" value="UPF0758_N"/>
    <property type="match status" value="1"/>
</dbReference>
<evidence type="ECO:0000313" key="9">
    <source>
        <dbReference type="EMBL" id="CAC9925617.1"/>
    </source>
</evidence>
<dbReference type="GO" id="GO:0006508">
    <property type="term" value="P:proteolysis"/>
    <property type="evidence" value="ECO:0007669"/>
    <property type="project" value="UniProtKB-KW"/>
</dbReference>
<dbReference type="Gene3D" id="3.40.140.10">
    <property type="entry name" value="Cytidine Deaminase, domain 2"/>
    <property type="match status" value="1"/>
</dbReference>
<protein>
    <submittedName>
        <fullName evidence="9">Putative DNA repair protein RadC</fullName>
    </submittedName>
</protein>
<dbReference type="PANTHER" id="PTHR30471:SF3">
    <property type="entry name" value="UPF0758 PROTEIN YEES-RELATED"/>
    <property type="match status" value="1"/>
</dbReference>
<dbReference type="GO" id="GO:0008237">
    <property type="term" value="F:metallopeptidase activity"/>
    <property type="evidence" value="ECO:0007669"/>
    <property type="project" value="UniProtKB-KW"/>
</dbReference>
<evidence type="ECO:0000256" key="2">
    <source>
        <dbReference type="ARBA" id="ARBA00022670"/>
    </source>
</evidence>
<evidence type="ECO:0000256" key="5">
    <source>
        <dbReference type="ARBA" id="ARBA00022833"/>
    </source>
</evidence>
<dbReference type="PROSITE" id="PS50249">
    <property type="entry name" value="MPN"/>
    <property type="match status" value="1"/>
</dbReference>
<dbReference type="PANTHER" id="PTHR30471">
    <property type="entry name" value="DNA REPAIR PROTEIN RADC"/>
    <property type="match status" value="1"/>
</dbReference>
<gene>
    <name evidence="9" type="ORF">PEPNEM18_00569</name>
</gene>
<proteinExistence type="inferred from homology"/>
<feature type="domain" description="MPN" evidence="8">
    <location>
        <begin position="116"/>
        <end position="238"/>
    </location>
</feature>
<keyword evidence="2" id="KW-0645">Protease</keyword>
<organism evidence="9 10">
    <name type="scientific">Aedoeadaptatus nemausensis</name>
    <dbReference type="NCBI Taxonomy" id="2582829"/>
    <lineage>
        <taxon>Bacteria</taxon>
        <taxon>Bacillati</taxon>
        <taxon>Bacillota</taxon>
        <taxon>Tissierellia</taxon>
        <taxon>Tissierellales</taxon>
        <taxon>Peptoniphilaceae</taxon>
        <taxon>Aedoeadaptatus</taxon>
    </lineage>
</organism>
<keyword evidence="10" id="KW-1185">Reference proteome</keyword>
<dbReference type="RefSeq" id="WP_180499017.1">
    <property type="nucleotide sequence ID" value="NZ_CAIJCS010000014.1"/>
</dbReference>
<dbReference type="Proteomes" id="UP000586454">
    <property type="component" value="Unassembled WGS sequence"/>
</dbReference>
<evidence type="ECO:0000256" key="6">
    <source>
        <dbReference type="ARBA" id="ARBA00023049"/>
    </source>
</evidence>
<comment type="caution">
    <text evidence="9">The sequence shown here is derived from an EMBL/GenBank/DDBJ whole genome shotgun (WGS) entry which is preliminary data.</text>
</comment>
<evidence type="ECO:0000259" key="8">
    <source>
        <dbReference type="PROSITE" id="PS50249"/>
    </source>
</evidence>
<dbReference type="CDD" id="cd08071">
    <property type="entry name" value="MPN_DUF2466"/>
    <property type="match status" value="1"/>
</dbReference>
<keyword evidence="5" id="KW-0862">Zinc</keyword>
<sequence>MVNEQKTRKPLKACDTSMLPEEKLMTYGPEKLSDSELLALFLRTGTYGVTAIEVAQNIIDTLSDQNPGRSGLSSLLSGTYEDFLSIKGIGKSKAARLVGMVELARRMRLKSSESDMFTSPRAVYDFMAPQFVGLQHEEFHVIGLNVKKQLHYVERISKGTLDYTVVHPRDVFQGAIAKKCHSIILVHNHPAGNPSPSHEDIRLTKRLTQAGDILGVKINDHIIVGDGSFYSFLESGAL</sequence>
<dbReference type="NCBIfam" id="TIGR00608">
    <property type="entry name" value="radc"/>
    <property type="match status" value="1"/>
</dbReference>
<keyword evidence="3" id="KW-0479">Metal-binding</keyword>
<evidence type="ECO:0000313" key="10">
    <source>
        <dbReference type="Proteomes" id="UP000586454"/>
    </source>
</evidence>
<dbReference type="InterPro" id="IPR037518">
    <property type="entry name" value="MPN"/>
</dbReference>
<reference evidence="9 10" key="1">
    <citation type="submission" date="2020-06" db="EMBL/GenBank/DDBJ databases">
        <authorList>
            <person name="Criscuolo A."/>
        </authorList>
    </citation>
    <scope>NUCLEOTIDE SEQUENCE [LARGE SCALE GENOMIC DNA]</scope>
    <source>
        <strain evidence="9">1804121828</strain>
    </source>
</reference>
<keyword evidence="4" id="KW-0378">Hydrolase</keyword>
<dbReference type="InterPro" id="IPR025657">
    <property type="entry name" value="RadC_JAB"/>
</dbReference>
<accession>A0A6V6Y0R1</accession>
<dbReference type="Pfam" id="PF04002">
    <property type="entry name" value="RadC"/>
    <property type="match status" value="1"/>
</dbReference>
<dbReference type="InterPro" id="IPR046778">
    <property type="entry name" value="UPF0758_N"/>
</dbReference>
<dbReference type="NCBIfam" id="NF000642">
    <property type="entry name" value="PRK00024.1"/>
    <property type="match status" value="1"/>
</dbReference>
<evidence type="ECO:0000256" key="3">
    <source>
        <dbReference type="ARBA" id="ARBA00022723"/>
    </source>
</evidence>
<evidence type="ECO:0000256" key="4">
    <source>
        <dbReference type="ARBA" id="ARBA00022801"/>
    </source>
</evidence>
<dbReference type="EMBL" id="CAIJCS010000014">
    <property type="protein sequence ID" value="CAC9925617.1"/>
    <property type="molecule type" value="Genomic_DNA"/>
</dbReference>
<evidence type="ECO:0000256" key="7">
    <source>
        <dbReference type="RuleBase" id="RU003797"/>
    </source>
</evidence>